<reference evidence="5 6" key="1">
    <citation type="submission" date="2016-10" db="EMBL/GenBank/DDBJ databases">
        <authorList>
            <person name="de Groot N.N."/>
        </authorList>
    </citation>
    <scope>NUCLEOTIDE SEQUENCE [LARGE SCALE GENOMIC DNA]</scope>
    <source>
        <strain evidence="5 6">DSM 18978</strain>
    </source>
</reference>
<protein>
    <submittedName>
        <fullName evidence="5">Fructoselysine 6-kinase</fullName>
    </submittedName>
</protein>
<comment type="similarity">
    <text evidence="1">Belongs to the carbohydrate kinase PfkB family.</text>
</comment>
<evidence type="ECO:0000313" key="6">
    <source>
        <dbReference type="Proteomes" id="UP000198636"/>
    </source>
</evidence>
<dbReference type="InterPro" id="IPR029056">
    <property type="entry name" value="Ribokinase-like"/>
</dbReference>
<feature type="domain" description="Carbohydrate kinase PfkB" evidence="4">
    <location>
        <begin position="17"/>
        <end position="264"/>
    </location>
</feature>
<dbReference type="InterPro" id="IPR052700">
    <property type="entry name" value="Carb_kinase_PfkB-like"/>
</dbReference>
<dbReference type="InterPro" id="IPR011611">
    <property type="entry name" value="PfkB_dom"/>
</dbReference>
<evidence type="ECO:0000259" key="4">
    <source>
        <dbReference type="Pfam" id="PF00294"/>
    </source>
</evidence>
<evidence type="ECO:0000313" key="5">
    <source>
        <dbReference type="EMBL" id="SCY66217.1"/>
    </source>
</evidence>
<dbReference type="Proteomes" id="UP000198636">
    <property type="component" value="Unassembled WGS sequence"/>
</dbReference>
<proteinExistence type="inferred from homology"/>
<keyword evidence="3 5" id="KW-0418">Kinase</keyword>
<dbReference type="AlphaFoldDB" id="A0A1G5HR47"/>
<evidence type="ECO:0000256" key="2">
    <source>
        <dbReference type="ARBA" id="ARBA00022679"/>
    </source>
</evidence>
<keyword evidence="2" id="KW-0808">Transferase</keyword>
<dbReference type="SUPFAM" id="SSF53613">
    <property type="entry name" value="Ribokinase-like"/>
    <property type="match status" value="1"/>
</dbReference>
<dbReference type="EMBL" id="FMUS01000012">
    <property type="protein sequence ID" value="SCY66217.1"/>
    <property type="molecule type" value="Genomic_DNA"/>
</dbReference>
<accession>A0A1G5HR47</accession>
<dbReference type="PANTHER" id="PTHR43320">
    <property type="entry name" value="SUGAR KINASE"/>
    <property type="match status" value="1"/>
</dbReference>
<evidence type="ECO:0000256" key="1">
    <source>
        <dbReference type="ARBA" id="ARBA00010688"/>
    </source>
</evidence>
<dbReference type="PROSITE" id="PS00584">
    <property type="entry name" value="PFKB_KINASES_2"/>
    <property type="match status" value="1"/>
</dbReference>
<dbReference type="OrthoDB" id="9775849at2"/>
<dbReference type="STRING" id="1120976.SAMN03080606_02096"/>
<organism evidence="5 6">
    <name type="scientific">Alkaliphilus peptidifermentans DSM 18978</name>
    <dbReference type="NCBI Taxonomy" id="1120976"/>
    <lineage>
        <taxon>Bacteria</taxon>
        <taxon>Bacillati</taxon>
        <taxon>Bacillota</taxon>
        <taxon>Clostridia</taxon>
        <taxon>Peptostreptococcales</taxon>
        <taxon>Natronincolaceae</taxon>
        <taxon>Alkaliphilus</taxon>
    </lineage>
</organism>
<dbReference type="Gene3D" id="3.40.1190.20">
    <property type="match status" value="1"/>
</dbReference>
<sequence length="271" mass="29925">MKIITVGDNVADCYLDQGLYYPGGNCVNVAINSIRNGCERSAYIGIFGNDKKGDHIKWALDQEGVEFNYSRTMIGISGQPMVDITGEGDRVFVGGPKNTVQHTVALKLTLEDLEYISLFDVVHTSCYSNLEYELPKIKKYCDIAFDFSDYRHEEYLDMVCPHIKYGFMSGADLTSEEINQLIDSCHRLGTEVIGITLGSKGAIFSHNGQIFKQEIIPTNVVDTMGAGDSFIAGFLTSYIDHKDMIMALNYAAKRAANSCTISGAFGYPKPL</sequence>
<dbReference type="GO" id="GO:0016301">
    <property type="term" value="F:kinase activity"/>
    <property type="evidence" value="ECO:0007669"/>
    <property type="project" value="UniProtKB-KW"/>
</dbReference>
<dbReference type="RefSeq" id="WP_091543105.1">
    <property type="nucleotide sequence ID" value="NZ_FMUS01000012.1"/>
</dbReference>
<keyword evidence="6" id="KW-1185">Reference proteome</keyword>
<dbReference type="Pfam" id="PF00294">
    <property type="entry name" value="PfkB"/>
    <property type="match status" value="1"/>
</dbReference>
<name>A0A1G5HR47_9FIRM</name>
<gene>
    <name evidence="5" type="ORF">SAMN03080606_02096</name>
</gene>
<evidence type="ECO:0000256" key="3">
    <source>
        <dbReference type="ARBA" id="ARBA00022777"/>
    </source>
</evidence>
<dbReference type="InterPro" id="IPR002173">
    <property type="entry name" value="Carboh/pur_kinase_PfkB_CS"/>
</dbReference>